<dbReference type="InterPro" id="IPR012332">
    <property type="entry name" value="Autotransporter_pectin_lyase_C"/>
</dbReference>
<gene>
    <name evidence="2" type="ORF">EDC64_1371</name>
</gene>
<evidence type="ECO:0000313" key="2">
    <source>
        <dbReference type="EMBL" id="TCS99734.1"/>
    </source>
</evidence>
<dbReference type="Pfam" id="PF12951">
    <property type="entry name" value="PATR"/>
    <property type="match status" value="3"/>
</dbReference>
<dbReference type="AlphaFoldDB" id="A0A4R3LMB4"/>
<reference evidence="2 3" key="1">
    <citation type="submission" date="2019-03" db="EMBL/GenBank/DDBJ databases">
        <title>Genomic Encyclopedia of Type Strains, Phase IV (KMG-IV): sequencing the most valuable type-strain genomes for metagenomic binning, comparative biology and taxonomic classification.</title>
        <authorList>
            <person name="Goeker M."/>
        </authorList>
    </citation>
    <scope>NUCLEOTIDE SEQUENCE [LARGE SCALE GENOMIC DNA]</scope>
    <source>
        <strain evidence="2 3">DSM 9035</strain>
    </source>
</reference>
<organism evidence="2 3">
    <name type="scientific">Aquabacter spiritensis</name>
    <dbReference type="NCBI Taxonomy" id="933073"/>
    <lineage>
        <taxon>Bacteria</taxon>
        <taxon>Pseudomonadati</taxon>
        <taxon>Pseudomonadota</taxon>
        <taxon>Alphaproteobacteria</taxon>
        <taxon>Hyphomicrobiales</taxon>
        <taxon>Xanthobacteraceae</taxon>
        <taxon>Aquabacter</taxon>
    </lineage>
</organism>
<dbReference type="InterPro" id="IPR011050">
    <property type="entry name" value="Pectin_lyase_fold/virulence"/>
</dbReference>
<keyword evidence="3" id="KW-1185">Reference proteome</keyword>
<proteinExistence type="predicted"/>
<feature type="non-terminal residue" evidence="2">
    <location>
        <position position="535"/>
    </location>
</feature>
<comment type="caution">
    <text evidence="2">The sequence shown here is derived from an EMBL/GenBank/DDBJ whole genome shotgun (WGS) entry which is preliminary data.</text>
</comment>
<dbReference type="Gene3D" id="2.160.20.20">
    <property type="match status" value="2"/>
</dbReference>
<dbReference type="SUPFAM" id="SSF51126">
    <property type="entry name" value="Pectin lyase-like"/>
    <property type="match status" value="2"/>
</dbReference>
<accession>A0A4R3LMB4</accession>
<dbReference type="RefSeq" id="WP_245504865.1">
    <property type="nucleotide sequence ID" value="NZ_SMAI01000037.1"/>
</dbReference>
<evidence type="ECO:0000256" key="1">
    <source>
        <dbReference type="ARBA" id="ARBA00022729"/>
    </source>
</evidence>
<sequence length="535" mass="51742">STVATIASVLTGSGGLEKADYGTLILSGANTYTGGTVISAGTLQIGAGGAAGEIGGDVANAGVLAFARSGELRLDGAISGTGALVQSGPGTVYLTGSNSYSGGTTIAGGTLRIDGAGALGSGGLTVGTQGTLRASGTFAYGGPITLGGTASAPAKSAATAATFEVDTAQALTLSGVLSGSAGLTKTGGGLLILTGENSYAGLTTIAAGTLQIGNGGTIGSILGDVVNEASLVFNRSDTYAFTGQISGSGAVTFTGGGTVLFSSPYTGPIAVDQSTVRLESGSVTASPFTVNAGGVLGGTATIGGLTVNGGGTAAPGYSPGTLTVTGAVTFNAGSVYAVDVTPDGAHDLILATGSVTLSSGASVQVLAVPGRYAAASTMPILSTSGTLTGTFGSVTSDYAFLDPALTYDAQNVYLTLVYNAVDFAAFAQTPNQTAVAVAAQDLGSGNAVYEAIFQLPEAAVAPAFNQLSGEVYPSIATVIQQQSIYLREAVGTRLRQSLTGSGTGALAYAAKAAGPATAPLSAGLTPTLWLQGYGG</sequence>
<feature type="non-terminal residue" evidence="2">
    <location>
        <position position="1"/>
    </location>
</feature>
<protein>
    <submittedName>
        <fullName evidence="2">Autotransporter-associated beta strand protein</fullName>
    </submittedName>
</protein>
<dbReference type="InterPro" id="IPR013425">
    <property type="entry name" value="Autotrns_rpt"/>
</dbReference>
<evidence type="ECO:0000313" key="3">
    <source>
        <dbReference type="Proteomes" id="UP000294664"/>
    </source>
</evidence>
<dbReference type="NCBIfam" id="TIGR02601">
    <property type="entry name" value="autotrns_rpt"/>
    <property type="match status" value="3"/>
</dbReference>
<dbReference type="EMBL" id="SMAI01000037">
    <property type="protein sequence ID" value="TCS99734.1"/>
    <property type="molecule type" value="Genomic_DNA"/>
</dbReference>
<name>A0A4R3LMB4_9HYPH</name>
<keyword evidence="1" id="KW-0732">Signal</keyword>
<dbReference type="Proteomes" id="UP000294664">
    <property type="component" value="Unassembled WGS sequence"/>
</dbReference>